<dbReference type="KEGG" id="ssm:Spirs_3548"/>
<keyword evidence="2" id="KW-0521">NADP</keyword>
<gene>
    <name evidence="5" type="ordered locus">Spirs_3548</name>
</gene>
<dbReference type="PANTHER" id="PTHR38011">
    <property type="entry name" value="DIHYDROFOLATE REDUCTASE FAMILY PROTEIN (AFU_ORTHOLOGUE AFUA_8G06820)"/>
    <property type="match status" value="1"/>
</dbReference>
<dbReference type="AlphaFoldDB" id="E1R7D1"/>
<keyword evidence="3" id="KW-0560">Oxidoreductase</keyword>
<feature type="domain" description="Bacterial bifunctional deaminase-reductase C-terminal" evidence="4">
    <location>
        <begin position="58"/>
        <end position="278"/>
    </location>
</feature>
<organism evidence="5 6">
    <name type="scientific">Sediminispirochaeta smaragdinae (strain DSM 11293 / JCM 15392 / SEBR 4228)</name>
    <name type="common">Spirochaeta smaragdinae</name>
    <dbReference type="NCBI Taxonomy" id="573413"/>
    <lineage>
        <taxon>Bacteria</taxon>
        <taxon>Pseudomonadati</taxon>
        <taxon>Spirochaetota</taxon>
        <taxon>Spirochaetia</taxon>
        <taxon>Spirochaetales</taxon>
        <taxon>Spirochaetaceae</taxon>
        <taxon>Sediminispirochaeta</taxon>
    </lineage>
</organism>
<dbReference type="OrthoDB" id="9800865at2"/>
<accession>E1R7D1</accession>
<dbReference type="eggNOG" id="COG1985">
    <property type="taxonomic scope" value="Bacteria"/>
</dbReference>
<dbReference type="GO" id="GO:0008703">
    <property type="term" value="F:5-amino-6-(5-phosphoribosylamino)uracil reductase activity"/>
    <property type="evidence" value="ECO:0007669"/>
    <property type="project" value="InterPro"/>
</dbReference>
<evidence type="ECO:0000256" key="3">
    <source>
        <dbReference type="ARBA" id="ARBA00023002"/>
    </source>
</evidence>
<dbReference type="EMBL" id="CP002116">
    <property type="protein sequence ID" value="ADK82636.1"/>
    <property type="molecule type" value="Genomic_DNA"/>
</dbReference>
<evidence type="ECO:0000256" key="1">
    <source>
        <dbReference type="ARBA" id="ARBA00005104"/>
    </source>
</evidence>
<dbReference type="GO" id="GO:0009231">
    <property type="term" value="P:riboflavin biosynthetic process"/>
    <property type="evidence" value="ECO:0007669"/>
    <property type="project" value="InterPro"/>
</dbReference>
<comment type="pathway">
    <text evidence="1">Cofactor biosynthesis; riboflavin biosynthesis.</text>
</comment>
<name>E1R7D1_SEDSS</name>
<evidence type="ECO:0000259" key="4">
    <source>
        <dbReference type="Pfam" id="PF01872"/>
    </source>
</evidence>
<proteinExistence type="predicted"/>
<keyword evidence="6" id="KW-1185">Reference proteome</keyword>
<dbReference type="InterPro" id="IPR024072">
    <property type="entry name" value="DHFR-like_dom_sf"/>
</dbReference>
<dbReference type="RefSeq" id="WP_013256095.1">
    <property type="nucleotide sequence ID" value="NC_014364.1"/>
</dbReference>
<dbReference type="STRING" id="573413.Spirs_3548"/>
<dbReference type="Pfam" id="PF01872">
    <property type="entry name" value="RibD_C"/>
    <property type="match status" value="1"/>
</dbReference>
<dbReference type="Proteomes" id="UP000002318">
    <property type="component" value="Chromosome"/>
</dbReference>
<dbReference type="InterPro" id="IPR002734">
    <property type="entry name" value="RibDG_C"/>
</dbReference>
<dbReference type="PANTHER" id="PTHR38011:SF7">
    <property type="entry name" value="2,5-DIAMINO-6-RIBOSYLAMINO-4(3H)-PYRIMIDINONE 5'-PHOSPHATE REDUCTASE"/>
    <property type="match status" value="1"/>
</dbReference>
<dbReference type="Gene3D" id="3.40.430.10">
    <property type="entry name" value="Dihydrofolate Reductase, subunit A"/>
    <property type="match status" value="1"/>
</dbReference>
<dbReference type="SUPFAM" id="SSF53597">
    <property type="entry name" value="Dihydrofolate reductase-like"/>
    <property type="match status" value="1"/>
</dbReference>
<evidence type="ECO:0000313" key="5">
    <source>
        <dbReference type="EMBL" id="ADK82636.1"/>
    </source>
</evidence>
<protein>
    <recommendedName>
        <fullName evidence="4">Bacterial bifunctional deaminase-reductase C-terminal domain-containing protein</fullName>
    </recommendedName>
</protein>
<dbReference type="HOGENOM" id="CLU_876343_0_0_12"/>
<reference evidence="5 6" key="1">
    <citation type="journal article" date="2010" name="Stand. Genomic Sci.">
        <title>Complete genome sequence of Spirochaeta smaragdinae type strain (SEBR 4228).</title>
        <authorList>
            <person name="Mavromatis K."/>
            <person name="Yasawong M."/>
            <person name="Chertkov O."/>
            <person name="Lapidus A."/>
            <person name="Lucas S."/>
            <person name="Nolan M."/>
            <person name="Del Rio T.G."/>
            <person name="Tice H."/>
            <person name="Cheng J.F."/>
            <person name="Pitluck S."/>
            <person name="Liolios K."/>
            <person name="Ivanova N."/>
            <person name="Tapia R."/>
            <person name="Han C."/>
            <person name="Bruce D."/>
            <person name="Goodwin L."/>
            <person name="Pati A."/>
            <person name="Chen A."/>
            <person name="Palaniappan K."/>
            <person name="Land M."/>
            <person name="Hauser L."/>
            <person name="Chang Y.J."/>
            <person name="Jeffries C.D."/>
            <person name="Detter J.C."/>
            <person name="Rohde M."/>
            <person name="Brambilla E."/>
            <person name="Spring S."/>
            <person name="Goker M."/>
            <person name="Sikorski J."/>
            <person name="Woyke T."/>
            <person name="Bristow J."/>
            <person name="Eisen J.A."/>
            <person name="Markowitz V."/>
            <person name="Hugenholtz P."/>
            <person name="Klenk H.P."/>
            <person name="Kyrpides N.C."/>
        </authorList>
    </citation>
    <scope>NUCLEOTIDE SEQUENCE [LARGE SCALE GENOMIC DNA]</scope>
    <source>
        <strain evidence="6">DSM 11293 / JCM 15392 / SEBR 4228</strain>
    </source>
</reference>
<sequence length="311" mass="34359">MEEERFPVDRLRLSRIYTGREWESLPETLLSCPKVEEIYGPLKFPAVHPDRCYTFGSFVMSIDGRIAFPASPDGTLIAKSNRNDPDGGLCDYWILNLLRAASDAVIMGSLTIKREPRLTGRIFDPALLEQRCVEGRMPVPLHVILSRSGANLPLDHRIYADDTIPVVTVLSPSGAAALKKRDPDRFIPFSGGREELSHYLGGEKEGLWHRSLLLPAGEGDQLLSSEVVRLLAGAGIRRALVESPTFLASLLASGDLDELFLNTSGIFVGGKALTIGEQLGSFTPESHPHARVLTMHAHSDAFFYTRYRFSD</sequence>
<evidence type="ECO:0000256" key="2">
    <source>
        <dbReference type="ARBA" id="ARBA00022857"/>
    </source>
</evidence>
<dbReference type="InterPro" id="IPR050765">
    <property type="entry name" value="Riboflavin_Biosynth_HTPR"/>
</dbReference>
<evidence type="ECO:0000313" key="6">
    <source>
        <dbReference type="Proteomes" id="UP000002318"/>
    </source>
</evidence>